<dbReference type="AlphaFoldDB" id="A0A5N5V3Q3"/>
<dbReference type="SUPFAM" id="SSF52091">
    <property type="entry name" value="SpoIIaa-like"/>
    <property type="match status" value="1"/>
</dbReference>
<keyword evidence="3" id="KW-1185">Reference proteome</keyword>
<dbReference type="Gene3D" id="3.30.750.24">
    <property type="entry name" value="STAS domain"/>
    <property type="match status" value="1"/>
</dbReference>
<comment type="caution">
    <text evidence="2">The sequence shown here is derived from an EMBL/GenBank/DDBJ whole genome shotgun (WGS) entry which is preliminary data.</text>
</comment>
<dbReference type="CDD" id="cd07043">
    <property type="entry name" value="STAS_anti-anti-sigma_factors"/>
    <property type="match status" value="1"/>
</dbReference>
<sequence length="151" mass="16552">MSAISYFSTNFSTDAFAEPRECHTAHFVTRWVDDTTAVVSADGEIDAANAQEFVAYAMRHRDRLHRLVVDLTGVEFFGTSGFSALHTLNVRTAGEDIYWALTPGPPVSRLLRICDPDGALPVYDSVSAALAALEAGDRRHKPLLKLVAESR</sequence>
<proteinExistence type="predicted"/>
<organism evidence="2 3">
    <name type="scientific">Mycolicibacterium phlei DSM 43239 = CCUG 21000</name>
    <dbReference type="NCBI Taxonomy" id="1226750"/>
    <lineage>
        <taxon>Bacteria</taxon>
        <taxon>Bacillati</taxon>
        <taxon>Actinomycetota</taxon>
        <taxon>Actinomycetes</taxon>
        <taxon>Mycobacteriales</taxon>
        <taxon>Mycobacteriaceae</taxon>
        <taxon>Mycolicibacterium</taxon>
    </lineage>
</organism>
<dbReference type="InterPro" id="IPR036513">
    <property type="entry name" value="STAS_dom_sf"/>
</dbReference>
<dbReference type="PROSITE" id="PS50801">
    <property type="entry name" value="STAS"/>
    <property type="match status" value="1"/>
</dbReference>
<dbReference type="EMBL" id="ANBP01000012">
    <property type="protein sequence ID" value="KAB7756564.1"/>
    <property type="molecule type" value="Genomic_DNA"/>
</dbReference>
<dbReference type="InterPro" id="IPR002645">
    <property type="entry name" value="STAS_dom"/>
</dbReference>
<evidence type="ECO:0000313" key="3">
    <source>
        <dbReference type="Proteomes" id="UP000325690"/>
    </source>
</evidence>
<protein>
    <submittedName>
        <fullName evidence="2">Anti-sigma factor antagonist</fullName>
    </submittedName>
</protein>
<dbReference type="RefSeq" id="WP_082803881.1">
    <property type="nucleotide sequence ID" value="NZ_ANBO01000023.1"/>
</dbReference>
<dbReference type="Pfam" id="PF01740">
    <property type="entry name" value="STAS"/>
    <property type="match status" value="1"/>
</dbReference>
<feature type="domain" description="STAS" evidence="1">
    <location>
        <begin position="38"/>
        <end position="133"/>
    </location>
</feature>
<reference evidence="2 3" key="1">
    <citation type="submission" date="2012-10" db="EMBL/GenBank/DDBJ databases">
        <title>The draft sequence of the Mycobacterium pheli genome.</title>
        <authorList>
            <person name="Pettersson B.M.F."/>
            <person name="Das S."/>
            <person name="Dasgupta S."/>
            <person name="Bhattacharya A."/>
            <person name="Kirsebom L.A."/>
        </authorList>
    </citation>
    <scope>NUCLEOTIDE SEQUENCE [LARGE SCALE GENOMIC DNA]</scope>
    <source>
        <strain evidence="2 3">CCUG 21000</strain>
    </source>
</reference>
<gene>
    <name evidence="2" type="ORF">MPHL21000_10835</name>
</gene>
<dbReference type="GeneID" id="74301956"/>
<evidence type="ECO:0000313" key="2">
    <source>
        <dbReference type="EMBL" id="KAB7756564.1"/>
    </source>
</evidence>
<name>A0A5N5V3Q3_MYCPH</name>
<accession>A0A5N5V3Q3</accession>
<dbReference type="Proteomes" id="UP000325690">
    <property type="component" value="Unassembled WGS sequence"/>
</dbReference>
<evidence type="ECO:0000259" key="1">
    <source>
        <dbReference type="PROSITE" id="PS50801"/>
    </source>
</evidence>